<reference evidence="5 6" key="1">
    <citation type="journal article" date="2021" name="Int. J. Syst. Evol. Microbiol.">
        <title>Novosphingobium decolorationis sp. nov., an aniline blue-decolourizing bacterium isolated from East Pacific sediment.</title>
        <authorList>
            <person name="Chen X."/>
            <person name="Dong B."/>
            <person name="Chen T."/>
            <person name="Ren N."/>
            <person name="Wang J."/>
            <person name="Xu Y."/>
            <person name="Yang J."/>
            <person name="Zhu S."/>
            <person name="Chen J."/>
        </authorList>
    </citation>
    <scope>NUCLEOTIDE SEQUENCE [LARGE SCALE GENOMIC DNA]</scope>
    <source>
        <strain evidence="5 6">502str22</strain>
    </source>
</reference>
<dbReference type="CDD" id="cd00383">
    <property type="entry name" value="trans_reg_C"/>
    <property type="match status" value="1"/>
</dbReference>
<keyword evidence="1 2" id="KW-0238">DNA-binding</keyword>
<dbReference type="PROSITE" id="PS51755">
    <property type="entry name" value="OMPR_PHOB"/>
    <property type="match status" value="1"/>
</dbReference>
<evidence type="ECO:0000313" key="6">
    <source>
        <dbReference type="Proteomes" id="UP000677126"/>
    </source>
</evidence>
<evidence type="ECO:0000259" key="4">
    <source>
        <dbReference type="PROSITE" id="PS51755"/>
    </source>
</evidence>
<dbReference type="SMART" id="SM00862">
    <property type="entry name" value="Trans_reg_C"/>
    <property type="match status" value="1"/>
</dbReference>
<evidence type="ECO:0000313" key="5">
    <source>
        <dbReference type="EMBL" id="QVM83538.1"/>
    </source>
</evidence>
<feature type="region of interest" description="Disordered" evidence="3">
    <location>
        <begin position="217"/>
        <end position="254"/>
    </location>
</feature>
<gene>
    <name evidence="5" type="ORF">HT578_07395</name>
</gene>
<protein>
    <submittedName>
        <fullName evidence="5">Winged helix-turn-helix domain-containing protein</fullName>
    </submittedName>
</protein>
<evidence type="ECO:0000256" key="3">
    <source>
        <dbReference type="SAM" id="MobiDB-lite"/>
    </source>
</evidence>
<dbReference type="InterPro" id="IPR016032">
    <property type="entry name" value="Sig_transdc_resp-reg_C-effctor"/>
</dbReference>
<dbReference type="SUPFAM" id="SSF46894">
    <property type="entry name" value="C-terminal effector domain of the bipartite response regulators"/>
    <property type="match status" value="1"/>
</dbReference>
<name>A0ABX8E379_9SPHN</name>
<dbReference type="InterPro" id="IPR036388">
    <property type="entry name" value="WH-like_DNA-bd_sf"/>
</dbReference>
<dbReference type="Proteomes" id="UP000677126">
    <property type="component" value="Chromosome"/>
</dbReference>
<evidence type="ECO:0000256" key="2">
    <source>
        <dbReference type="PROSITE-ProRule" id="PRU01091"/>
    </source>
</evidence>
<organism evidence="5 6">
    <name type="scientific">Novosphingobium decolorationis</name>
    <dbReference type="NCBI Taxonomy" id="2698673"/>
    <lineage>
        <taxon>Bacteria</taxon>
        <taxon>Pseudomonadati</taxon>
        <taxon>Pseudomonadota</taxon>
        <taxon>Alphaproteobacteria</taxon>
        <taxon>Sphingomonadales</taxon>
        <taxon>Sphingomonadaceae</taxon>
        <taxon>Novosphingobium</taxon>
    </lineage>
</organism>
<feature type="DNA-binding region" description="OmpR/PhoB-type" evidence="2">
    <location>
        <begin position="124"/>
        <end position="222"/>
    </location>
</feature>
<accession>A0ABX8E379</accession>
<dbReference type="Pfam" id="PF00486">
    <property type="entry name" value="Trans_reg_C"/>
    <property type="match status" value="1"/>
</dbReference>
<keyword evidence="6" id="KW-1185">Reference proteome</keyword>
<dbReference type="Gene3D" id="1.10.10.10">
    <property type="entry name" value="Winged helix-like DNA-binding domain superfamily/Winged helix DNA-binding domain"/>
    <property type="match status" value="1"/>
</dbReference>
<sequence>MAQAHSTKVNSRTFRWLGAEPLPASHDLRIRGWHLVTSEGSNELNQGTLSLMDLASYETMCESEEGAALSWACKKSIMVVDVDSSRARADLLHAGIGDAIPADVCLEELDARGRLLMEAIKSLPRVRRLDRLRLDLLAREGYHEDTPLNLNPREFALIWRLAENIDRPVSKQSLIHDVWRMGFVPETNSIAVHMSRLRRKLAHVGIRDLIETIPGGGYSLRNPHTQGPSRNESRSVGTYSRPHPMAQESQSLAN</sequence>
<dbReference type="RefSeq" id="WP_213503307.1">
    <property type="nucleotide sequence ID" value="NZ_CP054856.1"/>
</dbReference>
<feature type="compositionally biased region" description="Polar residues" evidence="3">
    <location>
        <begin position="222"/>
        <end position="238"/>
    </location>
</feature>
<proteinExistence type="predicted"/>
<dbReference type="EMBL" id="CP054856">
    <property type="protein sequence ID" value="QVM83538.1"/>
    <property type="molecule type" value="Genomic_DNA"/>
</dbReference>
<dbReference type="InterPro" id="IPR001867">
    <property type="entry name" value="OmpR/PhoB-type_DNA-bd"/>
</dbReference>
<feature type="domain" description="OmpR/PhoB-type" evidence="4">
    <location>
        <begin position="124"/>
        <end position="222"/>
    </location>
</feature>
<evidence type="ECO:0000256" key="1">
    <source>
        <dbReference type="ARBA" id="ARBA00023125"/>
    </source>
</evidence>